<dbReference type="PANTHER" id="PTHR10333">
    <property type="entry name" value="INHIBITOR OF GROWTH PROTEIN"/>
    <property type="match status" value="1"/>
</dbReference>
<dbReference type="SMART" id="SM01408">
    <property type="entry name" value="ING"/>
    <property type="match status" value="1"/>
</dbReference>
<dbReference type="EMBL" id="SEYY01023427">
    <property type="protein sequence ID" value="KAB7494860.1"/>
    <property type="molecule type" value="Genomic_DNA"/>
</dbReference>
<evidence type="ECO:0000256" key="3">
    <source>
        <dbReference type="ARBA" id="ARBA00022723"/>
    </source>
</evidence>
<dbReference type="GO" id="GO:0005634">
    <property type="term" value="C:nucleus"/>
    <property type="evidence" value="ECO:0007669"/>
    <property type="project" value="UniProtKB-SubCell"/>
</dbReference>
<dbReference type="GO" id="GO:0008270">
    <property type="term" value="F:zinc ion binding"/>
    <property type="evidence" value="ECO:0007669"/>
    <property type="project" value="UniProtKB-KW"/>
</dbReference>
<feature type="binding site" evidence="9">
    <location>
        <position position="240"/>
    </location>
    <ligand>
        <name>Zn(2+)</name>
        <dbReference type="ChEBI" id="CHEBI:29105"/>
        <label>1</label>
    </ligand>
</feature>
<feature type="region of interest" description="Disordered" evidence="12">
    <location>
        <begin position="139"/>
        <end position="186"/>
    </location>
</feature>
<comment type="subcellular location">
    <subcellularLocation>
        <location evidence="1 11">Nucleus</location>
    </subcellularLocation>
</comment>
<comment type="domain">
    <text evidence="11">The PHD-type zinc finger mediates the binding to H3K4me3.</text>
</comment>
<keyword evidence="6 11" id="KW-0156">Chromatin regulator</keyword>
<sequence length="266" mass="30798">MASGLHLEQYIDSKTNRINDVDLLLEYIFINIGLENLPNELQRNFSHMRDLDQKTQNVMNTIDEISDDYLKTIKDLTPEKRSEKTGNIHKMFNRAKEYSDDKVHLAIQTYELVDKHIRRLDSDLAKFEAEIKEKALNTNKKEEETSKMKKRKKKVPEKGTTKKKGQSDDEETPTKKRKRKKAETESAIASVLPGLTMAHPSDVLDMPVDPNEPTYCLCHQVSYGEMIACDKTDCPIEWFHFACVGLTTKPKGRWYCPKCSTERKKK</sequence>
<keyword evidence="15" id="KW-1185">Reference proteome</keyword>
<dbReference type="PANTHER" id="PTHR10333:SF42">
    <property type="entry name" value="INHIBITOR OF GROWTH PROTEIN 5"/>
    <property type="match status" value="1"/>
</dbReference>
<comment type="caution">
    <text evidence="14">The sequence shown here is derived from an EMBL/GenBank/DDBJ whole genome shotgun (WGS) entry which is preliminary data.</text>
</comment>
<evidence type="ECO:0000256" key="8">
    <source>
        <dbReference type="PIRSR" id="PIRSR628651-50"/>
    </source>
</evidence>
<gene>
    <name evidence="14" type="primary">ING4</name>
    <name evidence="14" type="ORF">Anas_08637</name>
</gene>
<dbReference type="InterPro" id="IPR019787">
    <property type="entry name" value="Znf_PHD-finger"/>
</dbReference>
<proteinExistence type="inferred from homology"/>
<feature type="site" description="Histone H3K4me3 binding" evidence="8">
    <location>
        <position position="215"/>
    </location>
</feature>
<evidence type="ECO:0000256" key="2">
    <source>
        <dbReference type="ARBA" id="ARBA00010210"/>
    </source>
</evidence>
<evidence type="ECO:0000256" key="5">
    <source>
        <dbReference type="ARBA" id="ARBA00022833"/>
    </source>
</evidence>
<evidence type="ECO:0000313" key="15">
    <source>
        <dbReference type="Proteomes" id="UP000326759"/>
    </source>
</evidence>
<dbReference type="InterPro" id="IPR028651">
    <property type="entry name" value="ING_fam"/>
</dbReference>
<dbReference type="SMART" id="SM00249">
    <property type="entry name" value="PHD"/>
    <property type="match status" value="1"/>
</dbReference>
<evidence type="ECO:0000256" key="1">
    <source>
        <dbReference type="ARBA" id="ARBA00004123"/>
    </source>
</evidence>
<dbReference type="GO" id="GO:0006325">
    <property type="term" value="P:chromatin organization"/>
    <property type="evidence" value="ECO:0007669"/>
    <property type="project" value="UniProtKB-KW"/>
</dbReference>
<dbReference type="AlphaFoldDB" id="A0A5N5SMD7"/>
<evidence type="ECO:0000256" key="9">
    <source>
        <dbReference type="PIRSR" id="PIRSR628651-51"/>
    </source>
</evidence>
<dbReference type="InterPro" id="IPR001965">
    <property type="entry name" value="Znf_PHD"/>
</dbReference>
<dbReference type="InterPro" id="IPR019786">
    <property type="entry name" value="Zinc_finger_PHD-type_CS"/>
</dbReference>
<feature type="site" description="Histone H3K4me3 binding" evidence="8">
    <location>
        <position position="230"/>
    </location>
</feature>
<feature type="binding site" evidence="9">
    <location>
        <position position="259"/>
    </location>
    <ligand>
        <name>Zn(2+)</name>
        <dbReference type="ChEBI" id="CHEBI:29105"/>
        <label>2</label>
    </ligand>
</feature>
<dbReference type="InterPro" id="IPR013083">
    <property type="entry name" value="Znf_RING/FYVE/PHD"/>
</dbReference>
<organism evidence="14 15">
    <name type="scientific">Armadillidium nasatum</name>
    <dbReference type="NCBI Taxonomy" id="96803"/>
    <lineage>
        <taxon>Eukaryota</taxon>
        <taxon>Metazoa</taxon>
        <taxon>Ecdysozoa</taxon>
        <taxon>Arthropoda</taxon>
        <taxon>Crustacea</taxon>
        <taxon>Multicrustacea</taxon>
        <taxon>Malacostraca</taxon>
        <taxon>Eumalacostraca</taxon>
        <taxon>Peracarida</taxon>
        <taxon>Isopoda</taxon>
        <taxon>Oniscidea</taxon>
        <taxon>Crinocheta</taxon>
        <taxon>Armadillidiidae</taxon>
        <taxon>Armadillidium</taxon>
    </lineage>
</organism>
<dbReference type="PROSITE" id="PS01359">
    <property type="entry name" value="ZF_PHD_1"/>
    <property type="match status" value="1"/>
</dbReference>
<feature type="binding site" evidence="9">
    <location>
        <position position="256"/>
    </location>
    <ligand>
        <name>Zn(2+)</name>
        <dbReference type="ChEBI" id="CHEBI:29105"/>
        <label>2</label>
    </ligand>
</feature>
<dbReference type="PROSITE" id="PS50016">
    <property type="entry name" value="ZF_PHD_2"/>
    <property type="match status" value="1"/>
</dbReference>
<feature type="binding site" evidence="9">
    <location>
        <position position="229"/>
    </location>
    <ligand>
        <name>Zn(2+)</name>
        <dbReference type="ChEBI" id="CHEBI:29105"/>
        <label>2</label>
    </ligand>
</feature>
<dbReference type="CDD" id="cd16859">
    <property type="entry name" value="ING_ING4_5"/>
    <property type="match status" value="1"/>
</dbReference>
<comment type="subunit">
    <text evidence="11">Component of an histone acetyltransferase complex. Interacts with H3K4me3 and to a lesser extent with H3K4me2.</text>
</comment>
<keyword evidence="5 9" id="KW-0862">Zinc</keyword>
<comment type="function">
    <text evidence="11">Component of an histone acetyltransferase complex.</text>
</comment>
<dbReference type="Gene3D" id="6.10.140.1740">
    <property type="match status" value="1"/>
</dbReference>
<feature type="domain" description="PHD-type" evidence="13">
    <location>
        <begin position="213"/>
        <end position="262"/>
    </location>
</feature>
<evidence type="ECO:0000256" key="11">
    <source>
        <dbReference type="RuleBase" id="RU361213"/>
    </source>
</evidence>
<evidence type="ECO:0000256" key="10">
    <source>
        <dbReference type="PROSITE-ProRule" id="PRU00146"/>
    </source>
</evidence>
<accession>A0A5N5SMD7</accession>
<evidence type="ECO:0000256" key="6">
    <source>
        <dbReference type="ARBA" id="ARBA00022853"/>
    </source>
</evidence>
<evidence type="ECO:0000256" key="12">
    <source>
        <dbReference type="SAM" id="MobiDB-lite"/>
    </source>
</evidence>
<dbReference type="OrthoDB" id="5411773at2759"/>
<feature type="binding site" evidence="9">
    <location>
        <position position="243"/>
    </location>
    <ligand>
        <name>Zn(2+)</name>
        <dbReference type="ChEBI" id="CHEBI:29105"/>
        <label>1</label>
    </ligand>
</feature>
<dbReference type="InterPro" id="IPR024610">
    <property type="entry name" value="ING_N_histone-binding"/>
</dbReference>
<feature type="site" description="Histone H3K4me3 binding" evidence="8">
    <location>
        <position position="226"/>
    </location>
</feature>
<dbReference type="GO" id="GO:0006355">
    <property type="term" value="P:regulation of DNA-templated transcription"/>
    <property type="evidence" value="ECO:0007669"/>
    <property type="project" value="TreeGrafter"/>
</dbReference>
<reference evidence="14 15" key="1">
    <citation type="journal article" date="2019" name="PLoS Biol.">
        <title>Sex chromosomes control vertical transmission of feminizing Wolbachia symbionts in an isopod.</title>
        <authorList>
            <person name="Becking T."/>
            <person name="Chebbi M.A."/>
            <person name="Giraud I."/>
            <person name="Moumen B."/>
            <person name="Laverre T."/>
            <person name="Caubet Y."/>
            <person name="Peccoud J."/>
            <person name="Gilbert C."/>
            <person name="Cordaux R."/>
        </authorList>
    </citation>
    <scope>NUCLEOTIDE SEQUENCE [LARGE SCALE GENOMIC DNA]</scope>
    <source>
        <strain evidence="14">ANa2</strain>
        <tissue evidence="14">Whole body excluding digestive tract and cuticle</tissue>
    </source>
</reference>
<dbReference type="InterPro" id="IPR011011">
    <property type="entry name" value="Znf_FYVE_PHD"/>
</dbReference>
<feature type="binding site" evidence="9">
    <location>
        <position position="218"/>
    </location>
    <ligand>
        <name>Zn(2+)</name>
        <dbReference type="ChEBI" id="CHEBI:29105"/>
        <label>1</label>
    </ligand>
</feature>
<keyword evidence="3 9" id="KW-0479">Metal-binding</keyword>
<protein>
    <recommendedName>
        <fullName evidence="11">Inhibitor of growth protein</fullName>
    </recommendedName>
</protein>
<dbReference type="FunFam" id="3.30.40.10:FF:000016">
    <property type="entry name" value="Inhibitor of growth protein"/>
    <property type="match status" value="1"/>
</dbReference>
<evidence type="ECO:0000256" key="7">
    <source>
        <dbReference type="ARBA" id="ARBA00023242"/>
    </source>
</evidence>
<evidence type="ECO:0000259" key="13">
    <source>
        <dbReference type="PROSITE" id="PS50016"/>
    </source>
</evidence>
<dbReference type="Pfam" id="PF12998">
    <property type="entry name" value="ING"/>
    <property type="match status" value="1"/>
</dbReference>
<dbReference type="Proteomes" id="UP000326759">
    <property type="component" value="Unassembled WGS sequence"/>
</dbReference>
<comment type="similarity">
    <text evidence="2 11">Belongs to the ING family.</text>
</comment>
<dbReference type="SUPFAM" id="SSF57903">
    <property type="entry name" value="FYVE/PHD zinc finger"/>
    <property type="match status" value="1"/>
</dbReference>
<evidence type="ECO:0000256" key="4">
    <source>
        <dbReference type="ARBA" id="ARBA00022771"/>
    </source>
</evidence>
<dbReference type="Gene3D" id="3.30.40.10">
    <property type="entry name" value="Zinc/RING finger domain, C3HC4 (zinc finger)"/>
    <property type="match status" value="1"/>
</dbReference>
<feature type="binding site" evidence="9">
    <location>
        <position position="234"/>
    </location>
    <ligand>
        <name>Zn(2+)</name>
        <dbReference type="ChEBI" id="CHEBI:29105"/>
        <label>2</label>
    </ligand>
</feature>
<evidence type="ECO:0000313" key="14">
    <source>
        <dbReference type="EMBL" id="KAB7494860.1"/>
    </source>
</evidence>
<name>A0A5N5SMD7_9CRUS</name>
<keyword evidence="7 11" id="KW-0539">Nucleus</keyword>
<keyword evidence="4 10" id="KW-0863">Zinc-finger</keyword>
<dbReference type="CDD" id="cd15586">
    <property type="entry name" value="PHD_ING4_5"/>
    <property type="match status" value="1"/>
</dbReference>
<feature type="binding site" evidence="9">
    <location>
        <position position="216"/>
    </location>
    <ligand>
        <name>Zn(2+)</name>
        <dbReference type="ChEBI" id="CHEBI:29105"/>
        <label>1</label>
    </ligand>
</feature>
<feature type="site" description="Histone H3K4me3 binding" evidence="8">
    <location>
        <position position="238"/>
    </location>
</feature>